<reference evidence="3 4" key="1">
    <citation type="submission" date="2019-01" db="EMBL/GenBank/DDBJ databases">
        <title>A draft genome assembly of the solar-powered sea slug Elysia chlorotica.</title>
        <authorList>
            <person name="Cai H."/>
            <person name="Li Q."/>
            <person name="Fang X."/>
            <person name="Li J."/>
            <person name="Curtis N.E."/>
            <person name="Altenburger A."/>
            <person name="Shibata T."/>
            <person name="Feng M."/>
            <person name="Maeda T."/>
            <person name="Schwartz J.A."/>
            <person name="Shigenobu S."/>
            <person name="Lundholm N."/>
            <person name="Nishiyama T."/>
            <person name="Yang H."/>
            <person name="Hasebe M."/>
            <person name="Li S."/>
            <person name="Pierce S.K."/>
            <person name="Wang J."/>
        </authorList>
    </citation>
    <scope>NUCLEOTIDE SEQUENCE [LARGE SCALE GENOMIC DNA]</scope>
    <source>
        <strain evidence="3">EC2010</strain>
        <tissue evidence="3">Whole organism of an adult</tissue>
    </source>
</reference>
<evidence type="ECO:0000256" key="1">
    <source>
        <dbReference type="SAM" id="Coils"/>
    </source>
</evidence>
<dbReference type="EMBL" id="RQTK01000082">
    <property type="protein sequence ID" value="RUS88460.1"/>
    <property type="molecule type" value="Genomic_DNA"/>
</dbReference>
<evidence type="ECO:0000256" key="2">
    <source>
        <dbReference type="SAM" id="MobiDB-lite"/>
    </source>
</evidence>
<dbReference type="InterPro" id="IPR028750">
    <property type="entry name" value="CEP350/CC187"/>
</dbReference>
<feature type="compositionally biased region" description="Basic and acidic residues" evidence="2">
    <location>
        <begin position="350"/>
        <end position="368"/>
    </location>
</feature>
<name>A0A433U3U7_ELYCH</name>
<feature type="compositionally biased region" description="Polar residues" evidence="2">
    <location>
        <begin position="87"/>
        <end position="101"/>
    </location>
</feature>
<dbReference type="GO" id="GO:0005813">
    <property type="term" value="C:centrosome"/>
    <property type="evidence" value="ECO:0007669"/>
    <property type="project" value="InterPro"/>
</dbReference>
<dbReference type="PANTHER" id="PTHR13958:SF3">
    <property type="entry name" value="CAP-GLY DOMAIN-CONTAINING PROTEIN-RELATED"/>
    <property type="match status" value="1"/>
</dbReference>
<dbReference type="AlphaFoldDB" id="A0A433U3U7"/>
<feature type="region of interest" description="Disordered" evidence="2">
    <location>
        <begin position="226"/>
        <end position="309"/>
    </location>
</feature>
<keyword evidence="4" id="KW-1185">Reference proteome</keyword>
<dbReference type="OrthoDB" id="306254at2759"/>
<feature type="compositionally biased region" description="Basic and acidic residues" evidence="2">
    <location>
        <begin position="266"/>
        <end position="283"/>
    </location>
</feature>
<dbReference type="GO" id="GO:0034453">
    <property type="term" value="P:microtubule anchoring"/>
    <property type="evidence" value="ECO:0007669"/>
    <property type="project" value="InterPro"/>
</dbReference>
<dbReference type="Proteomes" id="UP000271974">
    <property type="component" value="Unassembled WGS sequence"/>
</dbReference>
<evidence type="ECO:0000313" key="3">
    <source>
        <dbReference type="EMBL" id="RUS88460.1"/>
    </source>
</evidence>
<feature type="region of interest" description="Disordered" evidence="2">
    <location>
        <begin position="161"/>
        <end position="188"/>
    </location>
</feature>
<dbReference type="GO" id="GO:0008017">
    <property type="term" value="F:microtubule binding"/>
    <property type="evidence" value="ECO:0007669"/>
    <property type="project" value="InterPro"/>
</dbReference>
<feature type="region of interest" description="Disordered" evidence="2">
    <location>
        <begin position="344"/>
        <end position="400"/>
    </location>
</feature>
<gene>
    <name evidence="3" type="ORF">EGW08_003797</name>
</gene>
<feature type="compositionally biased region" description="Basic and acidic residues" evidence="2">
    <location>
        <begin position="171"/>
        <end position="184"/>
    </location>
</feature>
<comment type="caution">
    <text evidence="3">The sequence shown here is derived from an EMBL/GenBank/DDBJ whole genome shotgun (WGS) entry which is preliminary data.</text>
</comment>
<proteinExistence type="predicted"/>
<feature type="compositionally biased region" description="Low complexity" evidence="2">
    <location>
        <begin position="377"/>
        <end position="400"/>
    </location>
</feature>
<evidence type="ECO:0000313" key="4">
    <source>
        <dbReference type="Proteomes" id="UP000271974"/>
    </source>
</evidence>
<feature type="non-terminal residue" evidence="3">
    <location>
        <position position="400"/>
    </location>
</feature>
<dbReference type="PANTHER" id="PTHR13958">
    <property type="entry name" value="CENTROSOME-ASSOCIATED PROTEIN 350"/>
    <property type="match status" value="1"/>
</dbReference>
<feature type="non-terminal residue" evidence="3">
    <location>
        <position position="1"/>
    </location>
</feature>
<feature type="region of interest" description="Disordered" evidence="2">
    <location>
        <begin position="1"/>
        <end position="105"/>
    </location>
</feature>
<feature type="compositionally biased region" description="Basic and acidic residues" evidence="2">
    <location>
        <begin position="236"/>
        <end position="255"/>
    </location>
</feature>
<feature type="compositionally biased region" description="Basic and acidic residues" evidence="2">
    <location>
        <begin position="76"/>
        <end position="86"/>
    </location>
</feature>
<sequence>SSRAHDSSDSSIRSLSDADGADSRAGASASVPEEISGVAQGGRSRDDNEDDARSYSMSFDDSVTDEESFRQVLPSESHRKEAKQQEMHNASLSHDVSSSHLTPYGDLSSLFVGEENFSKFTAEMVRQIMKEEEYRAQHQAALLSLREKALREKAKAELAWLQQRKKKPRDKRADDVYPNFEKREKRIRRNLQEQQAEIRRLQEANKMASQERQMLLQQHEEIARIKETTNQTLSKLKVESPTKGRLARPSEVHTEDEVEEESEAGENVKDSKSDSEMYKDVSPTKKSKGDKKTIEKQRKIRLDQKYMTAREQKLYERKKQAEELLEWKKRLDAEEAKIYQLEKQAMDAWGEARDRKDKNKDRDKDRKASPSKPAPGTTRRAVPTVPAAATADDVSTAAIS</sequence>
<feature type="compositionally biased region" description="Low complexity" evidence="2">
    <location>
        <begin position="9"/>
        <end position="30"/>
    </location>
</feature>
<organism evidence="3 4">
    <name type="scientific">Elysia chlorotica</name>
    <name type="common">Eastern emerald elysia</name>
    <name type="synonym">Sea slug</name>
    <dbReference type="NCBI Taxonomy" id="188477"/>
    <lineage>
        <taxon>Eukaryota</taxon>
        <taxon>Metazoa</taxon>
        <taxon>Spiralia</taxon>
        <taxon>Lophotrochozoa</taxon>
        <taxon>Mollusca</taxon>
        <taxon>Gastropoda</taxon>
        <taxon>Heterobranchia</taxon>
        <taxon>Euthyneura</taxon>
        <taxon>Panpulmonata</taxon>
        <taxon>Sacoglossa</taxon>
        <taxon>Placobranchoidea</taxon>
        <taxon>Plakobranchidae</taxon>
        <taxon>Elysia</taxon>
    </lineage>
</organism>
<feature type="compositionally biased region" description="Basic and acidic residues" evidence="2">
    <location>
        <begin position="290"/>
        <end position="309"/>
    </location>
</feature>
<protein>
    <submittedName>
        <fullName evidence="3">Uncharacterized protein</fullName>
    </submittedName>
</protein>
<feature type="coiled-coil region" evidence="1">
    <location>
        <begin position="317"/>
        <end position="344"/>
    </location>
</feature>
<keyword evidence="1" id="KW-0175">Coiled coil</keyword>
<dbReference type="STRING" id="188477.A0A433U3U7"/>
<accession>A0A433U3U7</accession>